<evidence type="ECO:0000313" key="3">
    <source>
        <dbReference type="Proteomes" id="UP000261031"/>
    </source>
</evidence>
<dbReference type="Gene3D" id="3.40.1440.10">
    <property type="entry name" value="GIY-YIG endonuclease"/>
    <property type="match status" value="1"/>
</dbReference>
<dbReference type="PROSITE" id="PS50164">
    <property type="entry name" value="GIY_YIG"/>
    <property type="match status" value="1"/>
</dbReference>
<organism evidence="2 3">
    <name type="scientific">Bifidobacterium pseudocatenulatum</name>
    <dbReference type="NCBI Taxonomy" id="28026"/>
    <lineage>
        <taxon>Bacteria</taxon>
        <taxon>Bacillati</taxon>
        <taxon>Actinomycetota</taxon>
        <taxon>Actinomycetes</taxon>
        <taxon>Bifidobacteriales</taxon>
        <taxon>Bifidobacteriaceae</taxon>
        <taxon>Bifidobacterium</taxon>
    </lineage>
</organism>
<dbReference type="InterPro" id="IPR000305">
    <property type="entry name" value="GIY-YIG_endonuc"/>
</dbReference>
<dbReference type="RefSeq" id="WP_117612333.1">
    <property type="nucleotide sequence ID" value="NZ_JAQEVG010000007.1"/>
</dbReference>
<protein>
    <submittedName>
        <fullName evidence="2">GIY-YIG nuclease family protein</fullName>
    </submittedName>
</protein>
<gene>
    <name evidence="2" type="ORF">DXA79_08605</name>
</gene>
<dbReference type="InterPro" id="IPR035901">
    <property type="entry name" value="GIY-YIG_endonuc_sf"/>
</dbReference>
<dbReference type="SUPFAM" id="SSF82771">
    <property type="entry name" value="GIY-YIG endonuclease"/>
    <property type="match status" value="1"/>
</dbReference>
<dbReference type="Pfam" id="PF01541">
    <property type="entry name" value="GIY-YIG"/>
    <property type="match status" value="1"/>
</dbReference>
<evidence type="ECO:0000259" key="1">
    <source>
        <dbReference type="PROSITE" id="PS50164"/>
    </source>
</evidence>
<comment type="caution">
    <text evidence="2">The sequence shown here is derived from an EMBL/GenBank/DDBJ whole genome shotgun (WGS) entry which is preliminary data.</text>
</comment>
<accession>A0A3E5HIT6</accession>
<evidence type="ECO:0000313" key="2">
    <source>
        <dbReference type="EMBL" id="RGP01728.1"/>
    </source>
</evidence>
<dbReference type="EMBL" id="QSWD01000006">
    <property type="protein sequence ID" value="RGP01728.1"/>
    <property type="molecule type" value="Genomic_DNA"/>
</dbReference>
<name>A0A3E5HIT6_BIFPS</name>
<dbReference type="Proteomes" id="UP000261031">
    <property type="component" value="Unassembled WGS sequence"/>
</dbReference>
<dbReference type="AlphaFoldDB" id="A0A3E5HIT6"/>
<proteinExistence type="predicted"/>
<dbReference type="CDD" id="cd10446">
    <property type="entry name" value="GIY-YIG_unchar_1"/>
    <property type="match status" value="1"/>
</dbReference>
<reference evidence="2 3" key="1">
    <citation type="submission" date="2018-08" db="EMBL/GenBank/DDBJ databases">
        <title>A genome reference for cultivated species of the human gut microbiota.</title>
        <authorList>
            <person name="Zou Y."/>
            <person name="Xue W."/>
            <person name="Luo G."/>
        </authorList>
    </citation>
    <scope>NUCLEOTIDE SEQUENCE [LARGE SCALE GENOMIC DNA]</scope>
    <source>
        <strain evidence="2 3">OF05-12</strain>
    </source>
</reference>
<feature type="domain" description="GIY-YIG" evidence="1">
    <location>
        <begin position="195"/>
        <end position="292"/>
    </location>
</feature>
<sequence length="293" mass="33974">MSDDIMFNDLLHLTDEEIGSTKIRFIMHFSKSDPIYVFMNNPDELNTEWLLSRKKSNSGKDAEHLHKGESVIGLVRLPNDKDLWLFTCIKHISGPLDRPREDNGTDYYVGYEGEELAEYRKFYGRVILRYHKGKGQQGSIRWAEGLLDKIHVVKVLSDAYAGDEFPGYDCVSLSYAQLKTIWDKDKSSWKSTLSRQQGVYVITDTATGNLYVGSATGRNGIYQRWQDYIRDGHGNDTRLIAIVEQYGLEYVQTHFRYTLLEHYDFTVPKDVVLARESYWKEALDTRKHGYNDN</sequence>